<evidence type="ECO:0000259" key="5">
    <source>
        <dbReference type="PROSITE" id="PS50405"/>
    </source>
</evidence>
<organism evidence="6 7">
    <name type="scientific">Ilex paraguariensis</name>
    <name type="common">yerba mate</name>
    <dbReference type="NCBI Taxonomy" id="185542"/>
    <lineage>
        <taxon>Eukaryota</taxon>
        <taxon>Viridiplantae</taxon>
        <taxon>Streptophyta</taxon>
        <taxon>Embryophyta</taxon>
        <taxon>Tracheophyta</taxon>
        <taxon>Spermatophyta</taxon>
        <taxon>Magnoliopsida</taxon>
        <taxon>eudicotyledons</taxon>
        <taxon>Gunneridae</taxon>
        <taxon>Pentapetalae</taxon>
        <taxon>asterids</taxon>
        <taxon>campanulids</taxon>
        <taxon>Aquifoliales</taxon>
        <taxon>Aquifoliaceae</taxon>
        <taxon>Ilex</taxon>
    </lineage>
</organism>
<dbReference type="SFLD" id="SFLDS00019">
    <property type="entry name" value="Glutathione_Transferase_(cytos"/>
    <property type="match status" value="1"/>
</dbReference>
<dbReference type="PROSITE" id="PS50405">
    <property type="entry name" value="GST_CTER"/>
    <property type="match status" value="1"/>
</dbReference>
<dbReference type="InterPro" id="IPR045073">
    <property type="entry name" value="Omega/Tau-like"/>
</dbReference>
<dbReference type="Gene3D" id="3.40.30.10">
    <property type="entry name" value="Glutaredoxin"/>
    <property type="match status" value="1"/>
</dbReference>
<evidence type="ECO:0000256" key="3">
    <source>
        <dbReference type="RuleBase" id="RU369102"/>
    </source>
</evidence>
<feature type="domain" description="GST C-terminal" evidence="5">
    <location>
        <begin position="88"/>
        <end position="208"/>
    </location>
</feature>
<dbReference type="SFLD" id="SFLDG00358">
    <property type="entry name" value="Main_(cytGST)"/>
    <property type="match status" value="1"/>
</dbReference>
<evidence type="ECO:0000256" key="1">
    <source>
        <dbReference type="ARBA" id="ARBA00022679"/>
    </source>
</evidence>
<keyword evidence="1 3" id="KW-0808">Transferase</keyword>
<dbReference type="AlphaFoldDB" id="A0ABC8S3S9"/>
<dbReference type="Pfam" id="PF13410">
    <property type="entry name" value="GST_C_2"/>
    <property type="match status" value="1"/>
</dbReference>
<dbReference type="InterPro" id="IPR036249">
    <property type="entry name" value="Thioredoxin-like_sf"/>
</dbReference>
<dbReference type="InterPro" id="IPR040079">
    <property type="entry name" value="Glutathione_S-Trfase"/>
</dbReference>
<evidence type="ECO:0000313" key="6">
    <source>
        <dbReference type="EMBL" id="CAK9151807.1"/>
    </source>
</evidence>
<proteinExistence type="inferred from homology"/>
<dbReference type="CDD" id="cd03058">
    <property type="entry name" value="GST_N_Tau"/>
    <property type="match status" value="1"/>
</dbReference>
<dbReference type="Pfam" id="PF02798">
    <property type="entry name" value="GST_N"/>
    <property type="match status" value="1"/>
</dbReference>
<dbReference type="FunFam" id="1.20.1050.10:FF:000018">
    <property type="entry name" value="Glutathione S-transferase U20"/>
    <property type="match status" value="1"/>
</dbReference>
<sequence>MADEVILLNFCPSVFGMRIRIALAEKGIEYEYREEDLKNKSPLLLKMNPVHKKIPVLIHNGKPVCESLIAVEYIDEVWKEKAPILPSDPYQRAQARFWADYVDKKVYAAARNVWATKGEEQEAAKKEFIEILKVLEGELGDKPYFGGETFGLTDISLIGYYCWFYAYETFGNFSIESECPKLIAWAKRCMEKESVSKSLADPHTVYDFVLGVKKRLGLE</sequence>
<dbReference type="SUPFAM" id="SSF52833">
    <property type="entry name" value="Thioredoxin-like"/>
    <property type="match status" value="1"/>
</dbReference>
<name>A0ABC8S3S9_9AQUA</name>
<feature type="domain" description="GST N-terminal" evidence="4">
    <location>
        <begin position="3"/>
        <end position="82"/>
    </location>
</feature>
<comment type="caution">
    <text evidence="6">The sequence shown here is derived from an EMBL/GenBank/DDBJ whole genome shotgun (WGS) entry which is preliminary data.</text>
</comment>
<dbReference type="EMBL" id="CAUOFW020002169">
    <property type="protein sequence ID" value="CAK9151807.1"/>
    <property type="molecule type" value="Genomic_DNA"/>
</dbReference>
<comment type="similarity">
    <text evidence="3">Belongs to the GST superfamily.</text>
</comment>
<keyword evidence="3" id="KW-0963">Cytoplasm</keyword>
<dbReference type="PANTHER" id="PTHR11260:SF773">
    <property type="entry name" value="GLUTATHIONE S-TRANSFERASE U26"/>
    <property type="match status" value="1"/>
</dbReference>
<keyword evidence="7" id="KW-1185">Reference proteome</keyword>
<evidence type="ECO:0000259" key="4">
    <source>
        <dbReference type="PROSITE" id="PS50404"/>
    </source>
</evidence>
<evidence type="ECO:0000256" key="2">
    <source>
        <dbReference type="ARBA" id="ARBA00047960"/>
    </source>
</evidence>
<dbReference type="InterPro" id="IPR010987">
    <property type="entry name" value="Glutathione-S-Trfase_C-like"/>
</dbReference>
<evidence type="ECO:0000313" key="7">
    <source>
        <dbReference type="Proteomes" id="UP001642360"/>
    </source>
</evidence>
<dbReference type="FunFam" id="3.40.30.10:FF:000014">
    <property type="entry name" value="Tau class glutathione S-transferase"/>
    <property type="match status" value="1"/>
</dbReference>
<dbReference type="PROSITE" id="PS50404">
    <property type="entry name" value="GST_NTER"/>
    <property type="match status" value="1"/>
</dbReference>
<reference evidence="6 7" key="1">
    <citation type="submission" date="2024-02" db="EMBL/GenBank/DDBJ databases">
        <authorList>
            <person name="Vignale AGUSTIN F."/>
            <person name="Sosa J E."/>
            <person name="Modenutti C."/>
        </authorList>
    </citation>
    <scope>NUCLEOTIDE SEQUENCE [LARGE SCALE GENOMIC DNA]</scope>
</reference>
<comment type="catalytic activity">
    <reaction evidence="2 3">
        <text>RX + glutathione = an S-substituted glutathione + a halide anion + H(+)</text>
        <dbReference type="Rhea" id="RHEA:16437"/>
        <dbReference type="ChEBI" id="CHEBI:15378"/>
        <dbReference type="ChEBI" id="CHEBI:16042"/>
        <dbReference type="ChEBI" id="CHEBI:17792"/>
        <dbReference type="ChEBI" id="CHEBI:57925"/>
        <dbReference type="ChEBI" id="CHEBI:90779"/>
        <dbReference type="EC" id="2.5.1.18"/>
    </reaction>
</comment>
<dbReference type="EC" id="2.5.1.18" evidence="3"/>
<dbReference type="GO" id="GO:0005829">
    <property type="term" value="C:cytosol"/>
    <property type="evidence" value="ECO:0007669"/>
    <property type="project" value="UniProtKB-SubCell"/>
</dbReference>
<protein>
    <recommendedName>
        <fullName evidence="3">Glutathione S-transferase</fullName>
        <ecNumber evidence="3">2.5.1.18</ecNumber>
    </recommendedName>
</protein>
<dbReference type="InterPro" id="IPR004045">
    <property type="entry name" value="Glutathione_S-Trfase_N"/>
</dbReference>
<dbReference type="PANTHER" id="PTHR11260">
    <property type="entry name" value="GLUTATHIONE S-TRANSFERASE, GST, SUPERFAMILY, GST DOMAIN CONTAINING"/>
    <property type="match status" value="1"/>
</dbReference>
<dbReference type="Gene3D" id="1.20.1050.10">
    <property type="match status" value="1"/>
</dbReference>
<dbReference type="GO" id="GO:0004364">
    <property type="term" value="F:glutathione transferase activity"/>
    <property type="evidence" value="ECO:0007669"/>
    <property type="project" value="UniProtKB-UniRule"/>
</dbReference>
<accession>A0ABC8S3S9</accession>
<dbReference type="InterPro" id="IPR036282">
    <property type="entry name" value="Glutathione-S-Trfase_C_sf"/>
</dbReference>
<comment type="function">
    <text evidence="3">Is involved in the conjugation of reduced glutathione to a wide number of exogenous and endogenous hydrophobic electrophiles.</text>
</comment>
<dbReference type="Proteomes" id="UP001642360">
    <property type="component" value="Unassembled WGS sequence"/>
</dbReference>
<dbReference type="SFLD" id="SFLDG01152">
    <property type="entry name" value="Main.3:_Omega-_and_Tau-like"/>
    <property type="match status" value="1"/>
</dbReference>
<gene>
    <name evidence="6" type="ORF">ILEXP_LOCUS19970</name>
</gene>
<dbReference type="SUPFAM" id="SSF47616">
    <property type="entry name" value="GST C-terminal domain-like"/>
    <property type="match status" value="1"/>
</dbReference>
<comment type="subcellular location">
    <subcellularLocation>
        <location evidence="3">Cytoplasm</location>
        <location evidence="3">Cytosol</location>
    </subcellularLocation>
</comment>
<dbReference type="CDD" id="cd03185">
    <property type="entry name" value="GST_C_Tau"/>
    <property type="match status" value="1"/>
</dbReference>
<dbReference type="InterPro" id="IPR045074">
    <property type="entry name" value="GST_C_Tau"/>
</dbReference>